<keyword evidence="4" id="KW-0677">Repeat</keyword>
<dbReference type="InterPro" id="IPR013424">
    <property type="entry name" value="Ice-binding_C"/>
</dbReference>
<evidence type="ECO:0000256" key="5">
    <source>
        <dbReference type="ARBA" id="ARBA00022741"/>
    </source>
</evidence>
<name>A0A0F8WRU4_9ZZZZ</name>
<evidence type="ECO:0000256" key="7">
    <source>
        <dbReference type="ARBA" id="ARBA00022840"/>
    </source>
</evidence>
<protein>
    <recommendedName>
        <fullName evidence="2">phosphoglycerate kinase</fullName>
        <ecNumber evidence="2">2.7.2.3</ecNumber>
    </recommendedName>
</protein>
<comment type="caution">
    <text evidence="9">The sequence shown here is derived from an EMBL/GenBank/DDBJ whole genome shotgun (WGS) entry which is preliminary data.</text>
</comment>
<dbReference type="GO" id="GO:0043531">
    <property type="term" value="F:ADP binding"/>
    <property type="evidence" value="ECO:0007669"/>
    <property type="project" value="TreeGrafter"/>
</dbReference>
<dbReference type="EMBL" id="LAZR01063358">
    <property type="protein sequence ID" value="KKK59657.1"/>
    <property type="molecule type" value="Genomic_DNA"/>
</dbReference>
<evidence type="ECO:0000256" key="1">
    <source>
        <dbReference type="ARBA" id="ARBA00000642"/>
    </source>
</evidence>
<evidence type="ECO:0000256" key="2">
    <source>
        <dbReference type="ARBA" id="ARBA00013061"/>
    </source>
</evidence>
<dbReference type="GO" id="GO:0006094">
    <property type="term" value="P:gluconeogenesis"/>
    <property type="evidence" value="ECO:0007669"/>
    <property type="project" value="TreeGrafter"/>
</dbReference>
<dbReference type="PANTHER" id="PTHR11406:SF23">
    <property type="entry name" value="PHOSPHOGLYCERATE KINASE 1, CHLOROPLASTIC-RELATED"/>
    <property type="match status" value="1"/>
</dbReference>
<organism evidence="9">
    <name type="scientific">marine sediment metagenome</name>
    <dbReference type="NCBI Taxonomy" id="412755"/>
    <lineage>
        <taxon>unclassified sequences</taxon>
        <taxon>metagenomes</taxon>
        <taxon>ecological metagenomes</taxon>
    </lineage>
</organism>
<dbReference type="Gene3D" id="3.40.50.1260">
    <property type="entry name" value="Phosphoglycerate kinase, N-terminal domain"/>
    <property type="match status" value="2"/>
</dbReference>
<dbReference type="GO" id="GO:0005829">
    <property type="term" value="C:cytosol"/>
    <property type="evidence" value="ECO:0007669"/>
    <property type="project" value="TreeGrafter"/>
</dbReference>
<feature type="domain" description="Ice-binding protein C-terminal" evidence="8">
    <location>
        <begin position="293"/>
        <end position="317"/>
    </location>
</feature>
<dbReference type="Pfam" id="PF01436">
    <property type="entry name" value="NHL"/>
    <property type="match status" value="1"/>
</dbReference>
<feature type="non-terminal residue" evidence="9">
    <location>
        <position position="1"/>
    </location>
</feature>
<dbReference type="Pfam" id="PF07589">
    <property type="entry name" value="PEP-CTERM"/>
    <property type="match status" value="1"/>
</dbReference>
<dbReference type="PANTHER" id="PTHR11406">
    <property type="entry name" value="PHOSPHOGLYCERATE KINASE"/>
    <property type="match status" value="1"/>
</dbReference>
<keyword evidence="3" id="KW-0808">Transferase</keyword>
<dbReference type="GO" id="GO:0005524">
    <property type="term" value="F:ATP binding"/>
    <property type="evidence" value="ECO:0007669"/>
    <property type="project" value="UniProtKB-KW"/>
</dbReference>
<comment type="catalytic activity">
    <reaction evidence="1">
        <text>(2R)-3-phosphoglycerate + ATP = (2R)-3-phospho-glyceroyl phosphate + ADP</text>
        <dbReference type="Rhea" id="RHEA:14801"/>
        <dbReference type="ChEBI" id="CHEBI:30616"/>
        <dbReference type="ChEBI" id="CHEBI:57604"/>
        <dbReference type="ChEBI" id="CHEBI:58272"/>
        <dbReference type="ChEBI" id="CHEBI:456216"/>
        <dbReference type="EC" id="2.7.2.3"/>
    </reaction>
</comment>
<dbReference type="GO" id="GO:0006096">
    <property type="term" value="P:glycolytic process"/>
    <property type="evidence" value="ECO:0007669"/>
    <property type="project" value="InterPro"/>
</dbReference>
<evidence type="ECO:0000256" key="3">
    <source>
        <dbReference type="ARBA" id="ARBA00022679"/>
    </source>
</evidence>
<dbReference type="EC" id="2.7.2.3" evidence="2"/>
<keyword evidence="6" id="KW-0418">Kinase</keyword>
<dbReference type="InterPro" id="IPR036043">
    <property type="entry name" value="Phosphoglycerate_kinase_sf"/>
</dbReference>
<evidence type="ECO:0000259" key="8">
    <source>
        <dbReference type="Pfam" id="PF07589"/>
    </source>
</evidence>
<evidence type="ECO:0000313" key="9">
    <source>
        <dbReference type="EMBL" id="KKK59657.1"/>
    </source>
</evidence>
<dbReference type="PRINTS" id="PR00477">
    <property type="entry name" value="PHGLYCKINASE"/>
</dbReference>
<accession>A0A0F8WRU4</accession>
<dbReference type="SUPFAM" id="SSF53748">
    <property type="entry name" value="Phosphoglycerate kinase"/>
    <property type="match status" value="1"/>
</dbReference>
<evidence type="ECO:0000256" key="4">
    <source>
        <dbReference type="ARBA" id="ARBA00022737"/>
    </source>
</evidence>
<dbReference type="GO" id="GO:0004618">
    <property type="term" value="F:phosphoglycerate kinase activity"/>
    <property type="evidence" value="ECO:0007669"/>
    <property type="project" value="UniProtKB-EC"/>
</dbReference>
<proteinExistence type="predicted"/>
<dbReference type="InterPro" id="IPR015824">
    <property type="entry name" value="Phosphoglycerate_kinase_N"/>
</dbReference>
<gene>
    <name evidence="9" type="ORF">LCGC14_3032200</name>
</gene>
<dbReference type="InterPro" id="IPR001258">
    <property type="entry name" value="NHL_repeat"/>
</dbReference>
<evidence type="ECO:0000256" key="6">
    <source>
        <dbReference type="ARBA" id="ARBA00022777"/>
    </source>
</evidence>
<dbReference type="NCBIfam" id="TIGR02595">
    <property type="entry name" value="PEP_CTERM"/>
    <property type="match status" value="1"/>
</dbReference>
<dbReference type="Pfam" id="PF00162">
    <property type="entry name" value="PGK"/>
    <property type="match status" value="1"/>
</dbReference>
<keyword evidence="5" id="KW-0547">Nucleotide-binding</keyword>
<sequence>TVNHPQGLATGQGNLYVADTENNLIRAIDLSSFDVTTIVGTGETSNDRGGARALARLADAYVDDAFGAAHRAHATTEGVAHELPAVAGLLLEDEVSTLSGLLREPSRPFVVLLGGAKVSDKIDVIDASTGGTNEGRLYSYGANGASDRAFGSLASGSTGTIDRGIRLINGTGMTLTQFMLQYDGEQWRMGTNNDAINSLAVAYRFFAPATGSLDAAGYLDLPWAAFDSPRVNTDPGSAFSLDGNAPINREAEITAWVGPIDWMPDDELWIRFRDLNDGGFDHGLGVDDFRFEAVPEPSTIGLLAVGVLWLGVWRFRRRGARSVG</sequence>
<reference evidence="9" key="1">
    <citation type="journal article" date="2015" name="Nature">
        <title>Complex archaea that bridge the gap between prokaryotes and eukaryotes.</title>
        <authorList>
            <person name="Spang A."/>
            <person name="Saw J.H."/>
            <person name="Jorgensen S.L."/>
            <person name="Zaremba-Niedzwiedzka K."/>
            <person name="Martijn J."/>
            <person name="Lind A.E."/>
            <person name="van Eijk R."/>
            <person name="Schleper C."/>
            <person name="Guy L."/>
            <person name="Ettema T.J."/>
        </authorList>
    </citation>
    <scope>NUCLEOTIDE SEQUENCE</scope>
</reference>
<keyword evidence="7" id="KW-0067">ATP-binding</keyword>
<dbReference type="InterPro" id="IPR001576">
    <property type="entry name" value="Phosphoglycerate_kinase"/>
</dbReference>
<dbReference type="AlphaFoldDB" id="A0A0F8WRU4"/>